<protein>
    <submittedName>
        <fullName evidence="10">ABC transporter permease</fullName>
    </submittedName>
</protein>
<feature type="compositionally biased region" description="Polar residues" evidence="7">
    <location>
        <begin position="184"/>
        <end position="193"/>
    </location>
</feature>
<reference evidence="10" key="1">
    <citation type="submission" date="2018-10" db="EMBL/GenBank/DDBJ databases">
        <title>Schaedlerella arabinophila gen. nov. sp. nov., isolated from the mouse intestinal tract and comparative analysis with the genome of the closely related altered Schaedler flora strain ASF502.</title>
        <authorList>
            <person name="Miyake S."/>
            <person name="Soh M."/>
            <person name="Seedorf H."/>
        </authorList>
    </citation>
    <scope>NUCLEOTIDE SEQUENCE [LARGE SCALE GENOMIC DNA]</scope>
    <source>
        <strain evidence="10">DSM 106076</strain>
    </source>
</reference>
<proteinExistence type="inferred from homology"/>
<keyword evidence="5 8" id="KW-0472">Membrane</keyword>
<dbReference type="AlphaFoldDB" id="A0A3R8R7M2"/>
<feature type="region of interest" description="Disordered" evidence="7">
    <location>
        <begin position="150"/>
        <end position="193"/>
    </location>
</feature>
<dbReference type="PANTHER" id="PTHR30572:SF4">
    <property type="entry name" value="ABC TRANSPORTER PERMEASE YTRF"/>
    <property type="match status" value="1"/>
</dbReference>
<accession>A0A3R8R7M2</accession>
<evidence type="ECO:0000313" key="11">
    <source>
        <dbReference type="Proteomes" id="UP000274920"/>
    </source>
</evidence>
<evidence type="ECO:0000256" key="7">
    <source>
        <dbReference type="SAM" id="MobiDB-lite"/>
    </source>
</evidence>
<dbReference type="InterPro" id="IPR050250">
    <property type="entry name" value="Macrolide_Exporter_MacB"/>
</dbReference>
<feature type="domain" description="ABC3 transporter permease C-terminal" evidence="9">
    <location>
        <begin position="745"/>
        <end position="855"/>
    </location>
</feature>
<sequence>MGLNKNNNRRLLFRIAKNNLLTKKLSSLFSALSILLAVMLISTLSLYLVGYQFAEQQILDKMQHVIYLNVTADLAEELGNDERIDISIPYKYNDTDFQAGNLSYHFTFFGSHDGPIETYLLAEGAAPQKYNEIAADKAFLEALKKESAGGLAADSKPTPDSDSAADLKPASDSDSAADLKPASGSDSSADSETTNLLGSTVTLDTGNGTEDFIITGLTENAQTPSSYSIYVSREFAETSGVMAQIPFEALVRLRDMEGMPYSAFTTLVYQIAADYGIERPNVNTNGKFEESLQRGNSGLLVVLFAAFLLFFAGGLVIYSIFYFSVMSRVRQIGQFQTIGMTPLQVRKMIRREGWLLCGISIPPGLLLSGIIAYFLLPEGWNLKNYGTVCLLVTAATCLIVQFSISRPAAAAAKISPVDAAKTTGSDRAYSGRSKKRGRHADAANAAAPWQTASPARITSRPRRPLSPCTLARLEGQSSRKKWWLTTASLAFGGILFMVASSWNASWDEEAFSRDGDFQKGEYVLSYLYSHTAPKTYGITDMQLTGHLSKDLERRIRQIPHVKDVLTTHSVSGVVELDGLTFLLSFYPITKEDSEYFGLDAQGNNTYEYLAGHDAVLVTKPDLYETLTGAEFEPGKIFTVRYFDGEEHTAELEIAAVTSESVKSPLNAPDEFCIADVTVEKLWKDMNTANSFTISAEDYEEYGLQIEEDLKELIAGYDDLSLFTLREKILEDSGNIRSYQTQIYGLSLFVILFSIFNLLNTLISSFAARKKELSMLESVGMEQKQLHRMLLWESFFLALPNLAFTLTAGSLAGYGFVRYMQRSAGYLHYHFPAAAVLLYIGAMFLLPMLVSFLCLKSQDKTALVERIRYQD</sequence>
<feature type="transmembrane region" description="Helical" evidence="8">
    <location>
        <begin position="299"/>
        <end position="323"/>
    </location>
</feature>
<evidence type="ECO:0000256" key="5">
    <source>
        <dbReference type="ARBA" id="ARBA00023136"/>
    </source>
</evidence>
<feature type="transmembrane region" description="Helical" evidence="8">
    <location>
        <begin position="828"/>
        <end position="854"/>
    </location>
</feature>
<evidence type="ECO:0000256" key="4">
    <source>
        <dbReference type="ARBA" id="ARBA00022989"/>
    </source>
</evidence>
<evidence type="ECO:0000256" key="3">
    <source>
        <dbReference type="ARBA" id="ARBA00022692"/>
    </source>
</evidence>
<keyword evidence="4 8" id="KW-1133">Transmembrane helix</keyword>
<feature type="domain" description="ABC3 transporter permease C-terminal" evidence="9">
    <location>
        <begin position="304"/>
        <end position="386"/>
    </location>
</feature>
<evidence type="ECO:0000256" key="1">
    <source>
        <dbReference type="ARBA" id="ARBA00004651"/>
    </source>
</evidence>
<dbReference type="InterPro" id="IPR003838">
    <property type="entry name" value="ABC3_permease_C"/>
</dbReference>
<dbReference type="GO" id="GO:0005886">
    <property type="term" value="C:plasma membrane"/>
    <property type="evidence" value="ECO:0007669"/>
    <property type="project" value="UniProtKB-SubCell"/>
</dbReference>
<feature type="transmembrane region" description="Helical" evidence="8">
    <location>
        <begin position="382"/>
        <end position="404"/>
    </location>
</feature>
<feature type="transmembrane region" description="Helical" evidence="8">
    <location>
        <begin position="742"/>
        <end position="767"/>
    </location>
</feature>
<keyword evidence="11" id="KW-1185">Reference proteome</keyword>
<evidence type="ECO:0000313" key="10">
    <source>
        <dbReference type="EMBL" id="RRK33832.1"/>
    </source>
</evidence>
<dbReference type="Proteomes" id="UP000274920">
    <property type="component" value="Unassembled WGS sequence"/>
</dbReference>
<feature type="transmembrane region" description="Helical" evidence="8">
    <location>
        <begin position="482"/>
        <end position="502"/>
    </location>
</feature>
<feature type="transmembrane region" description="Helical" evidence="8">
    <location>
        <begin position="788"/>
        <end position="816"/>
    </location>
</feature>
<dbReference type="EMBL" id="RHJS01000002">
    <property type="protein sequence ID" value="RRK33832.1"/>
    <property type="molecule type" value="Genomic_DNA"/>
</dbReference>
<keyword evidence="2" id="KW-1003">Cell membrane</keyword>
<evidence type="ECO:0000259" key="9">
    <source>
        <dbReference type="Pfam" id="PF02687"/>
    </source>
</evidence>
<keyword evidence="3 8" id="KW-0812">Transmembrane</keyword>
<name>A0A3R8R7M2_9FIRM</name>
<feature type="region of interest" description="Disordered" evidence="7">
    <location>
        <begin position="422"/>
        <end position="463"/>
    </location>
</feature>
<organism evidence="10 11">
    <name type="scientific">Schaedlerella arabinosiphila</name>
    <dbReference type="NCBI Taxonomy" id="2044587"/>
    <lineage>
        <taxon>Bacteria</taxon>
        <taxon>Bacillati</taxon>
        <taxon>Bacillota</taxon>
        <taxon>Clostridia</taxon>
        <taxon>Lachnospirales</taxon>
        <taxon>Lachnospiraceae</taxon>
        <taxon>Schaedlerella</taxon>
    </lineage>
</organism>
<evidence type="ECO:0000256" key="8">
    <source>
        <dbReference type="SAM" id="Phobius"/>
    </source>
</evidence>
<gene>
    <name evidence="10" type="ORF">EBB54_22565</name>
</gene>
<comment type="caution">
    <text evidence="10">The sequence shown here is derived from an EMBL/GenBank/DDBJ whole genome shotgun (WGS) entry which is preliminary data.</text>
</comment>
<dbReference type="Pfam" id="PF02687">
    <property type="entry name" value="FtsX"/>
    <property type="match status" value="2"/>
</dbReference>
<comment type="similarity">
    <text evidence="6">Belongs to the ABC-4 integral membrane protein family.</text>
</comment>
<dbReference type="GO" id="GO:0022857">
    <property type="term" value="F:transmembrane transporter activity"/>
    <property type="evidence" value="ECO:0007669"/>
    <property type="project" value="TreeGrafter"/>
</dbReference>
<feature type="compositionally biased region" description="Low complexity" evidence="7">
    <location>
        <begin position="442"/>
        <end position="455"/>
    </location>
</feature>
<evidence type="ECO:0000256" key="2">
    <source>
        <dbReference type="ARBA" id="ARBA00022475"/>
    </source>
</evidence>
<evidence type="ECO:0000256" key="6">
    <source>
        <dbReference type="ARBA" id="ARBA00038076"/>
    </source>
</evidence>
<dbReference type="PANTHER" id="PTHR30572">
    <property type="entry name" value="MEMBRANE COMPONENT OF TRANSPORTER-RELATED"/>
    <property type="match status" value="1"/>
</dbReference>
<feature type="transmembrane region" description="Helical" evidence="8">
    <location>
        <begin position="353"/>
        <end position="376"/>
    </location>
</feature>
<comment type="subcellular location">
    <subcellularLocation>
        <location evidence="1">Cell membrane</location>
        <topology evidence="1">Multi-pass membrane protein</topology>
    </subcellularLocation>
</comment>
<dbReference type="RefSeq" id="WP_125129036.1">
    <property type="nucleotide sequence ID" value="NZ_RHJS01000002.1"/>
</dbReference>
<feature type="transmembrane region" description="Helical" evidence="8">
    <location>
        <begin position="27"/>
        <end position="49"/>
    </location>
</feature>